<dbReference type="InterPro" id="IPR036452">
    <property type="entry name" value="Ribo_hydro-like"/>
</dbReference>
<keyword evidence="2" id="KW-0326">Glycosidase</keyword>
<accession>A0A929FX18</accession>
<reference evidence="4" key="1">
    <citation type="submission" date="2020-10" db="EMBL/GenBank/DDBJ databases">
        <title>Diversity and distribution of actinomycetes associated with coral in the coast of Hainan.</title>
        <authorList>
            <person name="Li F."/>
        </authorList>
    </citation>
    <scope>NUCLEOTIDE SEQUENCE</scope>
    <source>
        <strain evidence="4">HNM0983</strain>
    </source>
</reference>
<evidence type="ECO:0000313" key="5">
    <source>
        <dbReference type="Proteomes" id="UP000598360"/>
    </source>
</evidence>
<name>A0A929FX18_9PSEU</name>
<sequence length="309" mass="32856">MSKKIIIDCDPGIDDALALALAHGSRAVDLVGVTTVAGNVGLPRTTDNALRLADFYGIAAPVARGADRPLMRPPRTAGHVHGETGLGAAQLPDPAREPVAEHAVDFLIESLAQQPGEISLIAVGPLTNIALALRKEPRIAEWAREFVVMGGSSTRGNITPAAEFNVHADPEAAAMAFGADWRAVMAGLDLTHQAQLSAPVRRRFAGLGRLEEELLAPCLDVYEQHVDYREGPVIHDACAVAYAIAPEIFRADPAAVRVETRGEHTSGMTVVDFAAAQPDADVLTTLDTDAFWDLVADALHRVAERLPQV</sequence>
<dbReference type="AlphaFoldDB" id="A0A929FX18"/>
<dbReference type="Gene3D" id="3.90.245.10">
    <property type="entry name" value="Ribonucleoside hydrolase-like"/>
    <property type="match status" value="1"/>
</dbReference>
<proteinExistence type="predicted"/>
<evidence type="ECO:0000256" key="2">
    <source>
        <dbReference type="ARBA" id="ARBA00023295"/>
    </source>
</evidence>
<dbReference type="InterPro" id="IPR023186">
    <property type="entry name" value="IUNH"/>
</dbReference>
<organism evidence="4 5">
    <name type="scientific">Saccharopolyspora montiporae</name>
    <dbReference type="NCBI Taxonomy" id="2781240"/>
    <lineage>
        <taxon>Bacteria</taxon>
        <taxon>Bacillati</taxon>
        <taxon>Actinomycetota</taxon>
        <taxon>Actinomycetes</taxon>
        <taxon>Pseudonocardiales</taxon>
        <taxon>Pseudonocardiaceae</taxon>
        <taxon>Saccharopolyspora</taxon>
    </lineage>
</organism>
<dbReference type="Pfam" id="PF01156">
    <property type="entry name" value="IU_nuc_hydro"/>
    <property type="match status" value="1"/>
</dbReference>
<dbReference type="EMBL" id="JADEYC010000009">
    <property type="protein sequence ID" value="MBE9374181.1"/>
    <property type="molecule type" value="Genomic_DNA"/>
</dbReference>
<dbReference type="PANTHER" id="PTHR12304:SF4">
    <property type="entry name" value="URIDINE NUCLEOSIDASE"/>
    <property type="match status" value="1"/>
</dbReference>
<gene>
    <name evidence="4" type="ORF">IQ251_06940</name>
</gene>
<dbReference type="CDD" id="cd02651">
    <property type="entry name" value="nuc_hydro_IU_UC_XIUA"/>
    <property type="match status" value="1"/>
</dbReference>
<comment type="caution">
    <text evidence="4">The sequence shown here is derived from an EMBL/GenBank/DDBJ whole genome shotgun (WGS) entry which is preliminary data.</text>
</comment>
<dbReference type="SUPFAM" id="SSF53590">
    <property type="entry name" value="Nucleoside hydrolase"/>
    <property type="match status" value="1"/>
</dbReference>
<evidence type="ECO:0000259" key="3">
    <source>
        <dbReference type="Pfam" id="PF01156"/>
    </source>
</evidence>
<dbReference type="PANTHER" id="PTHR12304">
    <property type="entry name" value="INOSINE-URIDINE PREFERRING NUCLEOSIDE HYDROLASE"/>
    <property type="match status" value="1"/>
</dbReference>
<dbReference type="GO" id="GO:0005829">
    <property type="term" value="C:cytosol"/>
    <property type="evidence" value="ECO:0007669"/>
    <property type="project" value="TreeGrafter"/>
</dbReference>
<feature type="domain" description="Inosine/uridine-preferring nucleoside hydrolase" evidence="3">
    <location>
        <begin position="5"/>
        <end position="293"/>
    </location>
</feature>
<keyword evidence="5" id="KW-1185">Reference proteome</keyword>
<dbReference type="InterPro" id="IPR001910">
    <property type="entry name" value="Inosine/uridine_hydrolase_dom"/>
</dbReference>
<evidence type="ECO:0000256" key="1">
    <source>
        <dbReference type="ARBA" id="ARBA00022801"/>
    </source>
</evidence>
<dbReference type="GO" id="GO:0006152">
    <property type="term" value="P:purine nucleoside catabolic process"/>
    <property type="evidence" value="ECO:0007669"/>
    <property type="project" value="TreeGrafter"/>
</dbReference>
<keyword evidence="1 4" id="KW-0378">Hydrolase</keyword>
<protein>
    <submittedName>
        <fullName evidence="4">Nucleoside hydrolase</fullName>
    </submittedName>
</protein>
<dbReference type="GO" id="GO:0008477">
    <property type="term" value="F:purine nucleosidase activity"/>
    <property type="evidence" value="ECO:0007669"/>
    <property type="project" value="TreeGrafter"/>
</dbReference>
<dbReference type="RefSeq" id="WP_193927606.1">
    <property type="nucleotide sequence ID" value="NZ_JADEYC010000009.1"/>
</dbReference>
<dbReference type="Proteomes" id="UP000598360">
    <property type="component" value="Unassembled WGS sequence"/>
</dbReference>
<evidence type="ECO:0000313" key="4">
    <source>
        <dbReference type="EMBL" id="MBE9374181.1"/>
    </source>
</evidence>